<dbReference type="AlphaFoldDB" id="A0A4Y2L021"/>
<evidence type="ECO:0000313" key="2">
    <source>
        <dbReference type="Proteomes" id="UP000499080"/>
    </source>
</evidence>
<comment type="caution">
    <text evidence="1">The sequence shown here is derived from an EMBL/GenBank/DDBJ whole genome shotgun (WGS) entry which is preliminary data.</text>
</comment>
<protein>
    <submittedName>
        <fullName evidence="1">Uncharacterized protein</fullName>
    </submittedName>
</protein>
<dbReference type="EMBL" id="BGPR01005120">
    <property type="protein sequence ID" value="GBN06976.1"/>
    <property type="molecule type" value="Genomic_DNA"/>
</dbReference>
<gene>
    <name evidence="1" type="ORF">AVEN_12333_1</name>
</gene>
<sequence length="107" mass="12323">MEFVEHGKEKASLPKWNLWNTGRKRHLFQNGICGTREGKRISSKMEFVEHGKEKASLPKWNLWNTGRKKQSTVLKTAGNWHSGMAMLEFRRTQNPTLHAPIPVLGLD</sequence>
<name>A0A4Y2L021_ARAVE</name>
<keyword evidence="2" id="KW-1185">Reference proteome</keyword>
<proteinExistence type="predicted"/>
<reference evidence="1 2" key="1">
    <citation type="journal article" date="2019" name="Sci. Rep.">
        <title>Orb-weaving spider Araneus ventricosus genome elucidates the spidroin gene catalogue.</title>
        <authorList>
            <person name="Kono N."/>
            <person name="Nakamura H."/>
            <person name="Ohtoshi R."/>
            <person name="Moran D.A.P."/>
            <person name="Shinohara A."/>
            <person name="Yoshida Y."/>
            <person name="Fujiwara M."/>
            <person name="Mori M."/>
            <person name="Tomita M."/>
            <person name="Arakawa K."/>
        </authorList>
    </citation>
    <scope>NUCLEOTIDE SEQUENCE [LARGE SCALE GENOMIC DNA]</scope>
</reference>
<dbReference type="Proteomes" id="UP000499080">
    <property type="component" value="Unassembled WGS sequence"/>
</dbReference>
<accession>A0A4Y2L021</accession>
<evidence type="ECO:0000313" key="1">
    <source>
        <dbReference type="EMBL" id="GBN06976.1"/>
    </source>
</evidence>
<organism evidence="1 2">
    <name type="scientific">Araneus ventricosus</name>
    <name type="common">Orbweaver spider</name>
    <name type="synonym">Epeira ventricosa</name>
    <dbReference type="NCBI Taxonomy" id="182803"/>
    <lineage>
        <taxon>Eukaryota</taxon>
        <taxon>Metazoa</taxon>
        <taxon>Ecdysozoa</taxon>
        <taxon>Arthropoda</taxon>
        <taxon>Chelicerata</taxon>
        <taxon>Arachnida</taxon>
        <taxon>Araneae</taxon>
        <taxon>Araneomorphae</taxon>
        <taxon>Entelegynae</taxon>
        <taxon>Araneoidea</taxon>
        <taxon>Araneidae</taxon>
        <taxon>Araneus</taxon>
    </lineage>
</organism>